<keyword evidence="1" id="KW-0812">Transmembrane</keyword>
<accession>A0AAW1MQZ1</accession>
<protein>
    <submittedName>
        <fullName evidence="2">Uncharacterized protein</fullName>
    </submittedName>
</protein>
<keyword evidence="3" id="KW-1185">Reference proteome</keyword>
<keyword evidence="1" id="KW-1133">Transmembrane helix</keyword>
<dbReference type="PANTHER" id="PTHR33128:SF9">
    <property type="entry name" value="PROTEIN, PUTATIVE-RELATED"/>
    <property type="match status" value="1"/>
</dbReference>
<dbReference type="Proteomes" id="UP001443914">
    <property type="component" value="Unassembled WGS sequence"/>
</dbReference>
<reference evidence="2" key="1">
    <citation type="submission" date="2024-03" db="EMBL/GenBank/DDBJ databases">
        <title>WGS assembly of Saponaria officinalis var. Norfolk2.</title>
        <authorList>
            <person name="Jenkins J."/>
            <person name="Shu S."/>
            <person name="Grimwood J."/>
            <person name="Barry K."/>
            <person name="Goodstein D."/>
            <person name="Schmutz J."/>
            <person name="Leebens-Mack J."/>
            <person name="Osbourn A."/>
        </authorList>
    </citation>
    <scope>NUCLEOTIDE SEQUENCE [LARGE SCALE GENOMIC DNA]</scope>
    <source>
        <strain evidence="2">JIC</strain>
    </source>
</reference>
<dbReference type="EMBL" id="JBDFQZ010000002">
    <property type="protein sequence ID" value="KAK9747846.1"/>
    <property type="molecule type" value="Genomic_DNA"/>
</dbReference>
<comment type="caution">
    <text evidence="2">The sequence shown here is derived from an EMBL/GenBank/DDBJ whole genome shotgun (WGS) entry which is preliminary data.</text>
</comment>
<dbReference type="InterPro" id="IPR021775">
    <property type="entry name" value="DUF3339"/>
</dbReference>
<name>A0AAW1MQZ1_SAPOF</name>
<organism evidence="2 3">
    <name type="scientific">Saponaria officinalis</name>
    <name type="common">Common soapwort</name>
    <name type="synonym">Lychnis saponaria</name>
    <dbReference type="NCBI Taxonomy" id="3572"/>
    <lineage>
        <taxon>Eukaryota</taxon>
        <taxon>Viridiplantae</taxon>
        <taxon>Streptophyta</taxon>
        <taxon>Embryophyta</taxon>
        <taxon>Tracheophyta</taxon>
        <taxon>Spermatophyta</taxon>
        <taxon>Magnoliopsida</taxon>
        <taxon>eudicotyledons</taxon>
        <taxon>Gunneridae</taxon>
        <taxon>Pentapetalae</taxon>
        <taxon>Caryophyllales</taxon>
        <taxon>Caryophyllaceae</taxon>
        <taxon>Caryophylleae</taxon>
        <taxon>Saponaria</taxon>
    </lineage>
</organism>
<evidence type="ECO:0000313" key="2">
    <source>
        <dbReference type="EMBL" id="KAK9747846.1"/>
    </source>
</evidence>
<dbReference type="PANTHER" id="PTHR33128">
    <property type="entry name" value="OS05G0103400 PROTEIN"/>
    <property type="match status" value="1"/>
</dbReference>
<evidence type="ECO:0000256" key="1">
    <source>
        <dbReference type="SAM" id="Phobius"/>
    </source>
</evidence>
<proteinExistence type="predicted"/>
<feature type="transmembrane region" description="Helical" evidence="1">
    <location>
        <begin position="41"/>
        <end position="64"/>
    </location>
</feature>
<gene>
    <name evidence="2" type="ORF">RND81_02G018600</name>
</gene>
<keyword evidence="1" id="KW-0472">Membrane</keyword>
<evidence type="ECO:0000313" key="3">
    <source>
        <dbReference type="Proteomes" id="UP001443914"/>
    </source>
</evidence>
<sequence>MVTSLAEAMVAAVLFIILSPGMIVSIPGENAVFEFFTKRTSRAAIVVHSFLYFAILWVLFMFLLPHMNVSFKRN</sequence>
<dbReference type="AlphaFoldDB" id="A0AAW1MQZ1"/>
<dbReference type="Pfam" id="PF11820">
    <property type="entry name" value="DUF3339"/>
    <property type="match status" value="1"/>
</dbReference>